<reference evidence="1 2" key="1">
    <citation type="submission" date="2019-11" db="EMBL/GenBank/DDBJ databases">
        <authorList>
            <person name="Criscuolo A."/>
        </authorList>
    </citation>
    <scope>NUCLEOTIDE SEQUENCE [LARGE SCALE GENOMIC DNA]</scope>
    <source>
        <strain evidence="1">CIP111667</strain>
    </source>
</reference>
<dbReference type="InterPro" id="IPR011991">
    <property type="entry name" value="ArsR-like_HTH"/>
</dbReference>
<keyword evidence="2" id="KW-1185">Reference proteome</keyword>
<dbReference type="Proteomes" id="UP000419743">
    <property type="component" value="Unassembled WGS sequence"/>
</dbReference>
<sequence length="222" mass="23424">MTAARGAVLDLLAQQSAPCTVGALAQALHQHHNTVREHLDALIDAGLVTRTRAAAKGRGRPAWLYVATEQDAPMATQEYVGLATALAAQIARTSADPQEAGITAGRYWGQDLARRSTARADSSPASLGDAYDEVLDTLDGLGFDPDPEHGSDVVRLRRCPLLEAAHRHEHVVCGVHLGMVQGLLEEAGADPVGVSLEPFAERGACVLHLPEQLPVRAPGSEA</sequence>
<accession>A0A7M4DET0</accession>
<dbReference type="EMBL" id="CACRYJ010000011">
    <property type="protein sequence ID" value="VZO35423.1"/>
    <property type="molecule type" value="Genomic_DNA"/>
</dbReference>
<proteinExistence type="predicted"/>
<comment type="caution">
    <text evidence="1">The sequence shown here is derived from an EMBL/GenBank/DDBJ whole genome shotgun (WGS) entry which is preliminary data.</text>
</comment>
<dbReference type="AlphaFoldDB" id="A0A7M4DET0"/>
<dbReference type="Gene3D" id="1.10.10.10">
    <property type="entry name" value="Winged helix-like DNA-binding domain superfamily/Winged helix DNA-binding domain"/>
    <property type="match status" value="1"/>
</dbReference>
<dbReference type="RefSeq" id="WP_156739187.1">
    <property type="nucleotide sequence ID" value="NZ_CACRYJ010000011.1"/>
</dbReference>
<organism evidence="1 2">
    <name type="scientific">Occultella aeris</name>
    <dbReference type="NCBI Taxonomy" id="2761496"/>
    <lineage>
        <taxon>Bacteria</taxon>
        <taxon>Bacillati</taxon>
        <taxon>Actinomycetota</taxon>
        <taxon>Actinomycetes</taxon>
        <taxon>Micrococcales</taxon>
        <taxon>Ruaniaceae</taxon>
        <taxon>Occultella</taxon>
    </lineage>
</organism>
<name>A0A7M4DET0_9MICO</name>
<evidence type="ECO:0000313" key="1">
    <source>
        <dbReference type="EMBL" id="VZO35423.1"/>
    </source>
</evidence>
<dbReference type="CDD" id="cd00090">
    <property type="entry name" value="HTH_ARSR"/>
    <property type="match status" value="1"/>
</dbReference>
<dbReference type="InterPro" id="IPR036388">
    <property type="entry name" value="WH-like_DNA-bd_sf"/>
</dbReference>
<protein>
    <submittedName>
        <fullName evidence="1">MarR family protein</fullName>
    </submittedName>
</protein>
<dbReference type="Pfam" id="PF12840">
    <property type="entry name" value="HTH_20"/>
    <property type="match status" value="1"/>
</dbReference>
<dbReference type="InterPro" id="IPR036390">
    <property type="entry name" value="WH_DNA-bd_sf"/>
</dbReference>
<dbReference type="SUPFAM" id="SSF46785">
    <property type="entry name" value="Winged helix' DNA-binding domain"/>
    <property type="match status" value="1"/>
</dbReference>
<gene>
    <name evidence="1" type="ORF">HALOF300_00621</name>
</gene>
<evidence type="ECO:0000313" key="2">
    <source>
        <dbReference type="Proteomes" id="UP000419743"/>
    </source>
</evidence>